<evidence type="ECO:0000313" key="2">
    <source>
        <dbReference type="EMBL" id="GBP43690.1"/>
    </source>
</evidence>
<feature type="region of interest" description="Disordered" evidence="1">
    <location>
        <begin position="112"/>
        <end position="131"/>
    </location>
</feature>
<gene>
    <name evidence="2" type="ORF">EVAR_30524_1</name>
</gene>
<proteinExistence type="predicted"/>
<organism evidence="2 3">
    <name type="scientific">Eumeta variegata</name>
    <name type="common">Bagworm moth</name>
    <name type="synonym">Eumeta japonica</name>
    <dbReference type="NCBI Taxonomy" id="151549"/>
    <lineage>
        <taxon>Eukaryota</taxon>
        <taxon>Metazoa</taxon>
        <taxon>Ecdysozoa</taxon>
        <taxon>Arthropoda</taxon>
        <taxon>Hexapoda</taxon>
        <taxon>Insecta</taxon>
        <taxon>Pterygota</taxon>
        <taxon>Neoptera</taxon>
        <taxon>Endopterygota</taxon>
        <taxon>Lepidoptera</taxon>
        <taxon>Glossata</taxon>
        <taxon>Ditrysia</taxon>
        <taxon>Tineoidea</taxon>
        <taxon>Psychidae</taxon>
        <taxon>Oiketicinae</taxon>
        <taxon>Eumeta</taxon>
    </lineage>
</organism>
<dbReference type="Proteomes" id="UP000299102">
    <property type="component" value="Unassembled WGS sequence"/>
</dbReference>
<name>A0A4C1VYL7_EUMVA</name>
<keyword evidence="3" id="KW-1185">Reference proteome</keyword>
<comment type="caution">
    <text evidence="2">The sequence shown here is derived from an EMBL/GenBank/DDBJ whole genome shotgun (WGS) entry which is preliminary data.</text>
</comment>
<dbReference type="EMBL" id="BGZK01000440">
    <property type="protein sequence ID" value="GBP43690.1"/>
    <property type="molecule type" value="Genomic_DNA"/>
</dbReference>
<sequence>MSQRFTNFERKAPVKNDYQGFAIKARSYNQAIKEAIGSWRALGGGGDGRGGPHLRRSGPRVARQSMLINFRLTIPRFTGERKSAALCGFHQASQRRPLGALLHPDNASVISTQSKGPSGQHAHQTYGSSTQGKTTLITGKWTGCI</sequence>
<reference evidence="2 3" key="1">
    <citation type="journal article" date="2019" name="Commun. Biol.">
        <title>The bagworm genome reveals a unique fibroin gene that provides high tensile strength.</title>
        <authorList>
            <person name="Kono N."/>
            <person name="Nakamura H."/>
            <person name="Ohtoshi R."/>
            <person name="Tomita M."/>
            <person name="Numata K."/>
            <person name="Arakawa K."/>
        </authorList>
    </citation>
    <scope>NUCLEOTIDE SEQUENCE [LARGE SCALE GENOMIC DNA]</scope>
</reference>
<evidence type="ECO:0000256" key="1">
    <source>
        <dbReference type="SAM" id="MobiDB-lite"/>
    </source>
</evidence>
<evidence type="ECO:0000313" key="3">
    <source>
        <dbReference type="Proteomes" id="UP000299102"/>
    </source>
</evidence>
<feature type="compositionally biased region" description="Gly residues" evidence="1">
    <location>
        <begin position="42"/>
        <end position="51"/>
    </location>
</feature>
<protein>
    <submittedName>
        <fullName evidence="2">Uncharacterized protein</fullName>
    </submittedName>
</protein>
<dbReference type="AlphaFoldDB" id="A0A4C1VYL7"/>
<accession>A0A4C1VYL7</accession>
<feature type="region of interest" description="Disordered" evidence="1">
    <location>
        <begin position="40"/>
        <end position="60"/>
    </location>
</feature>